<dbReference type="EMBL" id="JBHTRV010000007">
    <property type="protein sequence ID" value="MFE5980356.1"/>
    <property type="molecule type" value="Genomic_DNA"/>
</dbReference>
<dbReference type="InterPro" id="IPR036086">
    <property type="entry name" value="ParB/Sulfiredoxin_sf"/>
</dbReference>
<name>A0ABW6IRV4_STRWE</name>
<evidence type="ECO:0000313" key="3">
    <source>
        <dbReference type="EMBL" id="MFE5980356.1"/>
    </source>
</evidence>
<dbReference type="SUPFAM" id="SSF110849">
    <property type="entry name" value="ParB/Sulfiredoxin"/>
    <property type="match status" value="1"/>
</dbReference>
<reference evidence="3 4" key="1">
    <citation type="submission" date="2024-09" db="EMBL/GenBank/DDBJ databases">
        <title>The Natural Products Discovery Center: Release of the First 8490 Sequenced Strains for Exploring Actinobacteria Biosynthetic Diversity.</title>
        <authorList>
            <person name="Kalkreuter E."/>
            <person name="Kautsar S.A."/>
            <person name="Yang D."/>
            <person name="Bader C.D."/>
            <person name="Teijaro C.N."/>
            <person name="Fluegel L."/>
            <person name="Davis C.M."/>
            <person name="Simpson J.R."/>
            <person name="Lauterbach L."/>
            <person name="Steele A.D."/>
            <person name="Gui C."/>
            <person name="Meng S."/>
            <person name="Li G."/>
            <person name="Viehrig K."/>
            <person name="Ye F."/>
            <person name="Su P."/>
            <person name="Kiefer A.F."/>
            <person name="Nichols A."/>
            <person name="Cepeda A.J."/>
            <person name="Yan W."/>
            <person name="Fan B."/>
            <person name="Jiang Y."/>
            <person name="Adhikari A."/>
            <person name="Zheng C.-J."/>
            <person name="Schuster L."/>
            <person name="Cowan T.M."/>
            <person name="Smanski M.J."/>
            <person name="Chevrette M.G."/>
            <person name="De Carvalho L.P.S."/>
            <person name="Shen B."/>
        </authorList>
    </citation>
    <scope>NUCLEOTIDE SEQUENCE [LARGE SCALE GENOMIC DNA]</scope>
    <source>
        <strain evidence="3 4">NPDC056472</strain>
    </source>
</reference>
<evidence type="ECO:0000313" key="4">
    <source>
        <dbReference type="Proteomes" id="UP001600424"/>
    </source>
</evidence>
<evidence type="ECO:0000256" key="1">
    <source>
        <dbReference type="SAM" id="MobiDB-lite"/>
    </source>
</evidence>
<evidence type="ECO:0000259" key="2">
    <source>
        <dbReference type="SMART" id="SM00470"/>
    </source>
</evidence>
<proteinExistence type="predicted"/>
<dbReference type="InterPro" id="IPR003115">
    <property type="entry name" value="ParB_N"/>
</dbReference>
<keyword evidence="4" id="KW-1185">Reference proteome</keyword>
<organism evidence="3 4">
    <name type="scientific">Streptomyces wedmorensis</name>
    <dbReference type="NCBI Taxonomy" id="43759"/>
    <lineage>
        <taxon>Bacteria</taxon>
        <taxon>Bacillati</taxon>
        <taxon>Actinomycetota</taxon>
        <taxon>Actinomycetes</taxon>
        <taxon>Kitasatosporales</taxon>
        <taxon>Streptomycetaceae</taxon>
        <taxon>Streptomyces</taxon>
    </lineage>
</organism>
<dbReference type="Gene3D" id="3.90.1530.10">
    <property type="entry name" value="Conserved hypothetical protein from pyrococcus furiosus pfu- 392566-001, ParB domain"/>
    <property type="match status" value="1"/>
</dbReference>
<comment type="caution">
    <text evidence="3">The sequence shown here is derived from an EMBL/GenBank/DDBJ whole genome shotgun (WGS) entry which is preliminary data.</text>
</comment>
<dbReference type="Proteomes" id="UP001600424">
    <property type="component" value="Unassembled WGS sequence"/>
</dbReference>
<gene>
    <name evidence="3" type="ORF">ACFQ63_11650</name>
</gene>
<sequence length="330" mass="36395">MTAIRQPSAHATEAHPQGADPTATDSKETPLKIHPAADIFPMLSEDELLDLAESIKNEGLRKAIVLDSDGVLLDGRNRLAACEIAGVEPRVTTYTGDNPRAFILSSNVYRRHLSKGQQAMITAMACSVSGHSLRDLAKAHSLSRTRLSAANVVLTYCPDLAEQVRVGAYPLDAAYDIAREHKAKAAAFQEKRDRLNEQAPDLSQLVTEGHLTLDEAITTLEERQEDNRIRKQIVDADELHLADGHTSPPLAQLAERGDITWHQANQRAEEFLARRQEAIDRAQHNLQLIAESWTAVQDLAARPGTQLTRDILSGLVPEVRLLTERLITLD</sequence>
<feature type="region of interest" description="Disordered" evidence="1">
    <location>
        <begin position="1"/>
        <end position="30"/>
    </location>
</feature>
<dbReference type="SMART" id="SM00470">
    <property type="entry name" value="ParB"/>
    <property type="match status" value="1"/>
</dbReference>
<protein>
    <submittedName>
        <fullName evidence="3">ParB N-terminal domain-containing protein</fullName>
    </submittedName>
</protein>
<accession>A0ABW6IRV4</accession>
<dbReference type="RefSeq" id="WP_386252147.1">
    <property type="nucleotide sequence ID" value="NZ_JBHTRV010000007.1"/>
</dbReference>
<feature type="domain" description="ParB-like N-terminal" evidence="2">
    <location>
        <begin position="24"/>
        <end position="108"/>
    </location>
</feature>